<proteinExistence type="predicted"/>
<reference evidence="2 3" key="1">
    <citation type="submission" date="2015-01" db="EMBL/GenBank/DDBJ databases">
        <title>The Genome Sequence of Cladophialophora immunda CBS83496.</title>
        <authorList>
            <consortium name="The Broad Institute Genomics Platform"/>
            <person name="Cuomo C."/>
            <person name="de Hoog S."/>
            <person name="Gorbushina A."/>
            <person name="Stielow B."/>
            <person name="Teixiera M."/>
            <person name="Abouelleil A."/>
            <person name="Chapman S.B."/>
            <person name="Priest M."/>
            <person name="Young S.K."/>
            <person name="Wortman J."/>
            <person name="Nusbaum C."/>
            <person name="Birren B."/>
        </authorList>
    </citation>
    <scope>NUCLEOTIDE SEQUENCE [LARGE SCALE GENOMIC DNA]</scope>
    <source>
        <strain evidence="2 3">CBS 83496</strain>
    </source>
</reference>
<name>A0A0D2D782_9EURO</name>
<feature type="compositionally biased region" description="Basic residues" evidence="1">
    <location>
        <begin position="194"/>
        <end position="207"/>
    </location>
</feature>
<dbReference type="HOGENOM" id="CLU_093552_2_1_1"/>
<feature type="compositionally biased region" description="Acidic residues" evidence="1">
    <location>
        <begin position="24"/>
        <end position="45"/>
    </location>
</feature>
<organism evidence="2 3">
    <name type="scientific">Cladophialophora immunda</name>
    <dbReference type="NCBI Taxonomy" id="569365"/>
    <lineage>
        <taxon>Eukaryota</taxon>
        <taxon>Fungi</taxon>
        <taxon>Dikarya</taxon>
        <taxon>Ascomycota</taxon>
        <taxon>Pezizomycotina</taxon>
        <taxon>Eurotiomycetes</taxon>
        <taxon>Chaetothyriomycetidae</taxon>
        <taxon>Chaetothyriales</taxon>
        <taxon>Herpotrichiellaceae</taxon>
        <taxon>Cladophialophora</taxon>
    </lineage>
</organism>
<evidence type="ECO:0000313" key="3">
    <source>
        <dbReference type="Proteomes" id="UP000054466"/>
    </source>
</evidence>
<dbReference type="GeneID" id="27342390"/>
<evidence type="ECO:0000256" key="1">
    <source>
        <dbReference type="SAM" id="MobiDB-lite"/>
    </source>
</evidence>
<keyword evidence="3" id="KW-1185">Reference proteome</keyword>
<dbReference type="RefSeq" id="XP_016251775.1">
    <property type="nucleotide sequence ID" value="XM_016389873.1"/>
</dbReference>
<accession>A0A0D2D782</accession>
<dbReference type="OrthoDB" id="4152452at2759"/>
<dbReference type="STRING" id="569365.A0A0D2D782"/>
<feature type="region of interest" description="Disordered" evidence="1">
    <location>
        <begin position="187"/>
        <end position="207"/>
    </location>
</feature>
<feature type="region of interest" description="Disordered" evidence="1">
    <location>
        <begin position="1"/>
        <end position="53"/>
    </location>
</feature>
<dbReference type="EMBL" id="KN847041">
    <property type="protein sequence ID" value="KIW31559.1"/>
    <property type="molecule type" value="Genomic_DNA"/>
</dbReference>
<dbReference type="PANTHER" id="PTHR38167:SF1">
    <property type="entry name" value="C2H2-TYPE DOMAIN-CONTAINING PROTEIN"/>
    <property type="match status" value="1"/>
</dbReference>
<dbReference type="AlphaFoldDB" id="A0A0D2D782"/>
<dbReference type="VEuPathDB" id="FungiDB:PV07_03196"/>
<dbReference type="Proteomes" id="UP000054466">
    <property type="component" value="Unassembled WGS sequence"/>
</dbReference>
<protein>
    <recommendedName>
        <fullName evidence="4">C2H2-type domain-containing protein</fullName>
    </recommendedName>
</protein>
<dbReference type="PANTHER" id="PTHR38167">
    <property type="entry name" value="C2H2-TYPE DOMAIN-CONTAINING PROTEIN"/>
    <property type="match status" value="1"/>
</dbReference>
<evidence type="ECO:0000313" key="2">
    <source>
        <dbReference type="EMBL" id="KIW31559.1"/>
    </source>
</evidence>
<gene>
    <name evidence="2" type="ORF">PV07_03196</name>
</gene>
<sequence>MSVQAQGPGPRREIEEVVLSDSNSDSDSESSYEGPDDDDEVDDDSASIGSAARGVEHTLEDAIRSASLARLRTVLLQMCSDNAVCRHLASKALLVAAPALAPEPKTGMKRLRKAYEMCSQCGTEYEVEENERVKGLCVYHPGEKELDFESDFWADHDPNCHGDPDSFIDDPDYAEGFLWSCCDEEGGAEGCERTRHRPERSNRARHV</sequence>
<evidence type="ECO:0008006" key="4">
    <source>
        <dbReference type="Google" id="ProtNLM"/>
    </source>
</evidence>